<dbReference type="Pfam" id="PF08241">
    <property type="entry name" value="Methyltransf_11"/>
    <property type="match status" value="1"/>
</dbReference>
<evidence type="ECO:0000313" key="2">
    <source>
        <dbReference type="EMBL" id="KWE09550.1"/>
    </source>
</evidence>
<protein>
    <submittedName>
        <fullName evidence="2">Methyltransferase type 11</fullName>
    </submittedName>
</protein>
<dbReference type="Gene3D" id="3.40.50.150">
    <property type="entry name" value="Vaccinia Virus protein VP39"/>
    <property type="match status" value="1"/>
</dbReference>
<keyword evidence="2" id="KW-0489">Methyltransferase</keyword>
<dbReference type="InterPro" id="IPR013216">
    <property type="entry name" value="Methyltransf_11"/>
</dbReference>
<dbReference type="Proteomes" id="UP000062998">
    <property type="component" value="Unassembled WGS sequence"/>
</dbReference>
<dbReference type="RefSeq" id="WP_059962704.1">
    <property type="nucleotide sequence ID" value="NZ_LPCX01000018.1"/>
</dbReference>
<dbReference type="PANTHER" id="PTHR43591">
    <property type="entry name" value="METHYLTRANSFERASE"/>
    <property type="match status" value="1"/>
</dbReference>
<dbReference type="PANTHER" id="PTHR43591:SF24">
    <property type="entry name" value="2-METHOXY-6-POLYPRENYL-1,4-BENZOQUINOL METHYLASE, MITOCHONDRIAL"/>
    <property type="match status" value="1"/>
</dbReference>
<sequence>MKEDAFSAFERQGWERLAQTYHSYYATLTNQSIDALLVALNLQPGDRLLDVAAGPGYLAASAAARGANIVGVDFAAAMVDLAKHLYPALEFRVGNAESLPFADQSFDAVGSNFGWHHFPHPEKALSEAYRVLRPGGRIAFTVWASPDKCAGIDMVLKAIASHGNPDVELPEAPPFFRFSDWRECERVLHEAGFAETKVRDINQTWRIRSPDTPFHALMRGGVRVAAILRAQTAEALASIEKAVSESAEEYLVDGEVRVPMPAVLASARKI</sequence>
<evidence type="ECO:0000313" key="3">
    <source>
        <dbReference type="Proteomes" id="UP000062998"/>
    </source>
</evidence>
<proteinExistence type="predicted"/>
<reference evidence="2 3" key="1">
    <citation type="submission" date="2015-11" db="EMBL/GenBank/DDBJ databases">
        <title>Expanding the genomic diversity of Burkholderia species for the development of highly accurate diagnostics.</title>
        <authorList>
            <person name="Sahl J."/>
            <person name="Keim P."/>
            <person name="Wagner D."/>
        </authorList>
    </citation>
    <scope>NUCLEOTIDE SEQUENCE [LARGE SCALE GENOMIC DNA]</scope>
    <source>
        <strain evidence="2 3">MSMB2167WGS</strain>
    </source>
</reference>
<keyword evidence="2" id="KW-0808">Transferase</keyword>
<dbReference type="SUPFAM" id="SSF53335">
    <property type="entry name" value="S-adenosyl-L-methionine-dependent methyltransferases"/>
    <property type="match status" value="1"/>
</dbReference>
<organism evidence="2 3">
    <name type="scientific">Burkholderia ubonensis</name>
    <dbReference type="NCBI Taxonomy" id="101571"/>
    <lineage>
        <taxon>Bacteria</taxon>
        <taxon>Pseudomonadati</taxon>
        <taxon>Pseudomonadota</taxon>
        <taxon>Betaproteobacteria</taxon>
        <taxon>Burkholderiales</taxon>
        <taxon>Burkholderiaceae</taxon>
        <taxon>Burkholderia</taxon>
        <taxon>Burkholderia cepacia complex</taxon>
    </lineage>
</organism>
<dbReference type="InterPro" id="IPR029063">
    <property type="entry name" value="SAM-dependent_MTases_sf"/>
</dbReference>
<dbReference type="CDD" id="cd02440">
    <property type="entry name" value="AdoMet_MTases"/>
    <property type="match status" value="1"/>
</dbReference>
<feature type="domain" description="Methyltransferase type 11" evidence="1">
    <location>
        <begin position="49"/>
        <end position="140"/>
    </location>
</feature>
<dbReference type="OrthoDB" id="448116at2"/>
<dbReference type="GO" id="GO:0032259">
    <property type="term" value="P:methylation"/>
    <property type="evidence" value="ECO:0007669"/>
    <property type="project" value="UniProtKB-KW"/>
</dbReference>
<name>A0A107G0E7_9BURK</name>
<accession>A0A107G0E7</accession>
<comment type="caution">
    <text evidence="2">The sequence shown here is derived from an EMBL/GenBank/DDBJ whole genome shotgun (WGS) entry which is preliminary data.</text>
</comment>
<gene>
    <name evidence="2" type="ORF">WL73_05170</name>
</gene>
<dbReference type="GO" id="GO:0008757">
    <property type="term" value="F:S-adenosylmethionine-dependent methyltransferase activity"/>
    <property type="evidence" value="ECO:0007669"/>
    <property type="project" value="InterPro"/>
</dbReference>
<evidence type="ECO:0000259" key="1">
    <source>
        <dbReference type="Pfam" id="PF08241"/>
    </source>
</evidence>
<dbReference type="AlphaFoldDB" id="A0A107G0E7"/>
<dbReference type="EMBL" id="LPIX01000022">
    <property type="protein sequence ID" value="KWE09550.1"/>
    <property type="molecule type" value="Genomic_DNA"/>
</dbReference>